<accession>A0A0T6BR15</accession>
<evidence type="ECO:0000313" key="4">
    <source>
        <dbReference type="Proteomes" id="UP001341297"/>
    </source>
</evidence>
<evidence type="ECO:0000313" key="2">
    <source>
        <dbReference type="EMBL" id="MEC0487481.1"/>
    </source>
</evidence>
<dbReference type="RefSeq" id="WP_048356000.1">
    <property type="nucleotide sequence ID" value="NZ_JARRTL010000031.1"/>
</dbReference>
<sequence length="59" mass="7201">MKRIVFKWNRGFNDQVTEIVEFYDDATEEEINEQFADWVYEQVSDNVTWYEADEGENEK</sequence>
<dbReference type="AlphaFoldDB" id="A0A0T6BR15"/>
<dbReference type="EMBL" id="JARRTL010000031">
    <property type="protein sequence ID" value="MEC0487481.1"/>
    <property type="molecule type" value="Genomic_DNA"/>
</dbReference>
<organism evidence="1 3">
    <name type="scientific">Bacillus glycinifermentans</name>
    <dbReference type="NCBI Taxonomy" id="1664069"/>
    <lineage>
        <taxon>Bacteria</taxon>
        <taxon>Bacillati</taxon>
        <taxon>Bacillota</taxon>
        <taxon>Bacilli</taxon>
        <taxon>Bacillales</taxon>
        <taxon>Bacillaceae</taxon>
        <taxon>Bacillus</taxon>
    </lineage>
</organism>
<dbReference type="Proteomes" id="UP001341297">
    <property type="component" value="Unassembled WGS sequence"/>
</dbReference>
<keyword evidence="4" id="KW-1185">Reference proteome</keyword>
<gene>
    <name evidence="1" type="ORF">AB447_215735</name>
    <name evidence="2" type="ORF">P8828_22280</name>
</gene>
<reference evidence="2 4" key="3">
    <citation type="submission" date="2023-03" db="EMBL/GenBank/DDBJ databases">
        <title>Agriculturally important microbes genome sequencing.</title>
        <authorList>
            <person name="Dunlap C."/>
        </authorList>
    </citation>
    <scope>NUCLEOTIDE SEQUENCE [LARGE SCALE GENOMIC DNA]</scope>
    <source>
        <strain evidence="2 4">CBP-3203</strain>
    </source>
</reference>
<reference evidence="1" key="2">
    <citation type="submission" date="2015-10" db="EMBL/GenBank/DDBJ databases">
        <authorList>
            <person name="Gilbert D.G."/>
        </authorList>
    </citation>
    <scope>NUCLEOTIDE SEQUENCE</scope>
    <source>
        <strain evidence="1">GO-13</strain>
    </source>
</reference>
<proteinExistence type="predicted"/>
<dbReference type="OrthoDB" id="9969393at2"/>
<name>A0A0T6BR15_9BACI</name>
<comment type="caution">
    <text evidence="1">The sequence shown here is derived from an EMBL/GenBank/DDBJ whole genome shotgun (WGS) entry which is preliminary data.</text>
</comment>
<evidence type="ECO:0000313" key="3">
    <source>
        <dbReference type="Proteomes" id="UP000036168"/>
    </source>
</evidence>
<dbReference type="EMBL" id="LECW02000014">
    <property type="protein sequence ID" value="KRT94085.1"/>
    <property type="molecule type" value="Genomic_DNA"/>
</dbReference>
<protein>
    <submittedName>
        <fullName evidence="1">Uncharacterized protein</fullName>
    </submittedName>
</protein>
<dbReference type="Proteomes" id="UP000036168">
    <property type="component" value="Unassembled WGS sequence"/>
</dbReference>
<reference evidence="1 3" key="1">
    <citation type="journal article" date="2015" name="Int. J. Syst. Evol. Microbiol.">
        <title>Bacillus glycinifermentans sp. nov., isolated from fermented soybean paste.</title>
        <authorList>
            <person name="Kim S.J."/>
            <person name="Dunlap C.A."/>
            <person name="Kwon S.W."/>
            <person name="Rooney A.P."/>
        </authorList>
    </citation>
    <scope>NUCLEOTIDE SEQUENCE [LARGE SCALE GENOMIC DNA]</scope>
    <source>
        <strain evidence="1 3">GO-13</strain>
    </source>
</reference>
<evidence type="ECO:0000313" key="1">
    <source>
        <dbReference type="EMBL" id="KRT94085.1"/>
    </source>
</evidence>